<evidence type="ECO:0000313" key="1">
    <source>
        <dbReference type="EMBL" id="STE85523.1"/>
    </source>
</evidence>
<keyword evidence="1" id="KW-0238">DNA-binding</keyword>
<name>A0A376KS11_ECOLX</name>
<dbReference type="EMBL" id="UFZQ01000001">
    <property type="protein sequence ID" value="STE85523.1"/>
    <property type="molecule type" value="Genomic_DNA"/>
</dbReference>
<accession>A0A376KS11</accession>
<reference evidence="1 2" key="1">
    <citation type="submission" date="2018-06" db="EMBL/GenBank/DDBJ databases">
        <authorList>
            <consortium name="Pathogen Informatics"/>
            <person name="Doyle S."/>
        </authorList>
    </citation>
    <scope>NUCLEOTIDE SEQUENCE [LARGE SCALE GENOMIC DNA]</scope>
    <source>
        <strain evidence="1 2">NCTC10418</strain>
    </source>
</reference>
<sequence length="69" mass="7878">MILSISENTVKFPSENMQKKINAPNKNPGGLLRGRYWLNLIAFLSACQMQKPAERHALSRFYITDGRLV</sequence>
<dbReference type="GO" id="GO:0003677">
    <property type="term" value="F:DNA binding"/>
    <property type="evidence" value="ECO:0007669"/>
    <property type="project" value="UniProtKB-KW"/>
</dbReference>
<organism evidence="1 2">
    <name type="scientific">Escherichia coli</name>
    <dbReference type="NCBI Taxonomy" id="562"/>
    <lineage>
        <taxon>Bacteria</taxon>
        <taxon>Pseudomonadati</taxon>
        <taxon>Pseudomonadota</taxon>
        <taxon>Gammaproteobacteria</taxon>
        <taxon>Enterobacterales</taxon>
        <taxon>Enterobacteriaceae</taxon>
        <taxon>Escherichia</taxon>
    </lineage>
</organism>
<dbReference type="AlphaFoldDB" id="A0A376KS11"/>
<protein>
    <submittedName>
        <fullName evidence="1">DNA-binding transcriptional activator SdiA</fullName>
    </submittedName>
</protein>
<dbReference type="Proteomes" id="UP000255460">
    <property type="component" value="Unassembled WGS sequence"/>
</dbReference>
<evidence type="ECO:0000313" key="2">
    <source>
        <dbReference type="Proteomes" id="UP000255460"/>
    </source>
</evidence>
<proteinExistence type="predicted"/>
<gene>
    <name evidence="1" type="primary">sdiA_3</name>
    <name evidence="1" type="ORF">NCTC10418_03135</name>
</gene>